<comment type="caution">
    <text evidence="2">The sequence shown here is derived from an EMBL/GenBank/DDBJ whole genome shotgun (WGS) entry which is preliminary data.</text>
</comment>
<feature type="transmembrane region" description="Helical" evidence="1">
    <location>
        <begin position="20"/>
        <end position="42"/>
    </location>
</feature>
<accession>A0A645IF89</accession>
<protein>
    <submittedName>
        <fullName evidence="2">Uncharacterized protein</fullName>
    </submittedName>
</protein>
<gene>
    <name evidence="2" type="ORF">SDC9_197579</name>
</gene>
<feature type="transmembrane region" description="Helical" evidence="1">
    <location>
        <begin position="54"/>
        <end position="71"/>
    </location>
</feature>
<organism evidence="2">
    <name type="scientific">bioreactor metagenome</name>
    <dbReference type="NCBI Taxonomy" id="1076179"/>
    <lineage>
        <taxon>unclassified sequences</taxon>
        <taxon>metagenomes</taxon>
        <taxon>ecological metagenomes</taxon>
    </lineage>
</organism>
<name>A0A645IF89_9ZZZZ</name>
<proteinExistence type="predicted"/>
<keyword evidence="1" id="KW-0812">Transmembrane</keyword>
<dbReference type="AlphaFoldDB" id="A0A645IF89"/>
<keyword evidence="1" id="KW-1133">Transmembrane helix</keyword>
<sequence>MLGRCSVVIKLIDSQNKRFFALLQNSGDFFIVLVNTGFAVNYKNNYRGFLNSQLYLLINLGGNLSVGLIKFNTSCINQRKFPV</sequence>
<dbReference type="EMBL" id="VSSQ01113676">
    <property type="protein sequence ID" value="MPN49955.1"/>
    <property type="molecule type" value="Genomic_DNA"/>
</dbReference>
<reference evidence="2" key="1">
    <citation type="submission" date="2019-08" db="EMBL/GenBank/DDBJ databases">
        <authorList>
            <person name="Kucharzyk K."/>
            <person name="Murdoch R.W."/>
            <person name="Higgins S."/>
            <person name="Loffler F."/>
        </authorList>
    </citation>
    <scope>NUCLEOTIDE SEQUENCE</scope>
</reference>
<evidence type="ECO:0000256" key="1">
    <source>
        <dbReference type="SAM" id="Phobius"/>
    </source>
</evidence>
<evidence type="ECO:0000313" key="2">
    <source>
        <dbReference type="EMBL" id="MPN49955.1"/>
    </source>
</evidence>
<keyword evidence="1" id="KW-0472">Membrane</keyword>